<reference evidence="1 2" key="1">
    <citation type="submission" date="2021-06" db="EMBL/GenBank/DDBJ databases">
        <authorList>
            <person name="Palmer J.M."/>
        </authorList>
    </citation>
    <scope>NUCLEOTIDE SEQUENCE [LARGE SCALE GENOMIC DNA]</scope>
    <source>
        <strain evidence="1 2">CL_MEX2019</strain>
        <tissue evidence="1">Muscle</tissue>
    </source>
</reference>
<gene>
    <name evidence="1" type="ORF">CHARACLAT_026223</name>
</gene>
<evidence type="ECO:0000313" key="1">
    <source>
        <dbReference type="EMBL" id="MED6288412.1"/>
    </source>
</evidence>
<name>A0ABU7EN16_9TELE</name>
<evidence type="ECO:0000313" key="2">
    <source>
        <dbReference type="Proteomes" id="UP001352852"/>
    </source>
</evidence>
<protein>
    <submittedName>
        <fullName evidence="1">Uncharacterized protein</fullName>
    </submittedName>
</protein>
<proteinExistence type="predicted"/>
<accession>A0ABU7EN16</accession>
<keyword evidence="2" id="KW-1185">Reference proteome</keyword>
<dbReference type="EMBL" id="JAHUTJ010060515">
    <property type="protein sequence ID" value="MED6288412.1"/>
    <property type="molecule type" value="Genomic_DNA"/>
</dbReference>
<organism evidence="1 2">
    <name type="scientific">Characodon lateralis</name>
    <dbReference type="NCBI Taxonomy" id="208331"/>
    <lineage>
        <taxon>Eukaryota</taxon>
        <taxon>Metazoa</taxon>
        <taxon>Chordata</taxon>
        <taxon>Craniata</taxon>
        <taxon>Vertebrata</taxon>
        <taxon>Euteleostomi</taxon>
        <taxon>Actinopterygii</taxon>
        <taxon>Neopterygii</taxon>
        <taxon>Teleostei</taxon>
        <taxon>Neoteleostei</taxon>
        <taxon>Acanthomorphata</taxon>
        <taxon>Ovalentaria</taxon>
        <taxon>Atherinomorphae</taxon>
        <taxon>Cyprinodontiformes</taxon>
        <taxon>Goodeidae</taxon>
        <taxon>Characodon</taxon>
    </lineage>
</organism>
<comment type="caution">
    <text evidence="1">The sequence shown here is derived from an EMBL/GenBank/DDBJ whole genome shotgun (WGS) entry which is preliminary data.</text>
</comment>
<sequence length="117" mass="13115">MTARAYFQLLEMFFASQIGEELAFSYRGSLSVNHWLLSFSFCLTGASALAPSPSASLLSVLRGLPPHQQLCAENMGSSSPRQKGSFMLSTKMLFEKQVLMLFDRHYVPHPFTSHVMH</sequence>
<dbReference type="Proteomes" id="UP001352852">
    <property type="component" value="Unassembled WGS sequence"/>
</dbReference>